<accession>A0A6M0QAM5</accession>
<keyword evidence="2" id="KW-1185">Reference proteome</keyword>
<protein>
    <submittedName>
        <fullName evidence="1">Uncharacterized protein</fullName>
    </submittedName>
</protein>
<gene>
    <name evidence="1" type="ORF">G4D63_16805</name>
</gene>
<comment type="caution">
    <text evidence="1">The sequence shown here is derived from an EMBL/GenBank/DDBJ whole genome shotgun (WGS) entry which is preliminary data.</text>
</comment>
<dbReference type="RefSeq" id="WP_163180907.1">
    <property type="nucleotide sequence ID" value="NZ_JAAIWM010000007.1"/>
</dbReference>
<dbReference type="Proteomes" id="UP000481043">
    <property type="component" value="Unassembled WGS sequence"/>
</dbReference>
<evidence type="ECO:0000313" key="1">
    <source>
        <dbReference type="EMBL" id="NEY73396.1"/>
    </source>
</evidence>
<sequence length="179" mass="20678">MDIFEYLDELQVDLRRKSLNEIEEKYFNVCSELAGADRANTIKQLDLNEYVNDLKLGLKQSLKIAQEQTARAIYFEYDLDNNWDSAFFICDEYNRLEDEDDDWASDWSEDFEGPSLEQFANIYELDGFDGDNVAIGSTIYLVARTVSAFKTAYKSLSDESSIAVCIAFHDQDPIIRIKE</sequence>
<name>A0A6M0QAM5_9BACI</name>
<organism evidence="1 2">
    <name type="scientific">Bacillus mesophilus</name>
    <dbReference type="NCBI Taxonomy" id="1808955"/>
    <lineage>
        <taxon>Bacteria</taxon>
        <taxon>Bacillati</taxon>
        <taxon>Bacillota</taxon>
        <taxon>Bacilli</taxon>
        <taxon>Bacillales</taxon>
        <taxon>Bacillaceae</taxon>
        <taxon>Bacillus</taxon>
    </lineage>
</organism>
<evidence type="ECO:0000313" key="2">
    <source>
        <dbReference type="Proteomes" id="UP000481043"/>
    </source>
</evidence>
<dbReference type="AlphaFoldDB" id="A0A6M0QAM5"/>
<dbReference type="EMBL" id="JAAIWM010000007">
    <property type="protein sequence ID" value="NEY73396.1"/>
    <property type="molecule type" value="Genomic_DNA"/>
</dbReference>
<reference evidence="1 2" key="1">
    <citation type="submission" date="2020-02" db="EMBL/GenBank/DDBJ databases">
        <title>Bacillus aquiflavi sp. nov., isolated from yellow water of strong flavor Chinese baijiu in Yibin region of China.</title>
        <authorList>
            <person name="Xie J."/>
        </authorList>
    </citation>
    <scope>NUCLEOTIDE SEQUENCE [LARGE SCALE GENOMIC DNA]</scope>
    <source>
        <strain evidence="1 2">SA4</strain>
    </source>
</reference>
<proteinExistence type="predicted"/>